<proteinExistence type="predicted"/>
<evidence type="ECO:0000313" key="2">
    <source>
        <dbReference type="EMBL" id="QHT85843.1"/>
    </source>
</evidence>
<dbReference type="CDD" id="cd10567">
    <property type="entry name" value="SWIB-MDM2_like"/>
    <property type="match status" value="1"/>
</dbReference>
<evidence type="ECO:0000259" key="1">
    <source>
        <dbReference type="PROSITE" id="PS51925"/>
    </source>
</evidence>
<dbReference type="AlphaFoldDB" id="A0A6C0I141"/>
<reference evidence="2" key="1">
    <citation type="journal article" date="2020" name="Nature">
        <title>Giant virus diversity and host interactions through global metagenomics.</title>
        <authorList>
            <person name="Schulz F."/>
            <person name="Roux S."/>
            <person name="Paez-Espino D."/>
            <person name="Jungbluth S."/>
            <person name="Walsh D.A."/>
            <person name="Denef V.J."/>
            <person name="McMahon K.D."/>
            <person name="Konstantinidis K.T."/>
            <person name="Eloe-Fadrosh E.A."/>
            <person name="Kyrpides N.C."/>
            <person name="Woyke T."/>
        </authorList>
    </citation>
    <scope>NUCLEOTIDE SEQUENCE</scope>
    <source>
        <strain evidence="2">GVMAG-M-3300023184-182</strain>
    </source>
</reference>
<dbReference type="SMART" id="SM00151">
    <property type="entry name" value="SWIB"/>
    <property type="match status" value="1"/>
</dbReference>
<dbReference type="PANTHER" id="PTHR13844">
    <property type="entry name" value="SWI/SNF-RELATED MATRIX-ASSOCIATED ACTIN-DEPENDENT REGULATOR OF CHROMATIN SUBFAMILY D"/>
    <property type="match status" value="1"/>
</dbReference>
<dbReference type="PROSITE" id="PS51925">
    <property type="entry name" value="SWIB_MDM2"/>
    <property type="match status" value="1"/>
</dbReference>
<dbReference type="InterPro" id="IPR019835">
    <property type="entry name" value="SWIB_domain"/>
</dbReference>
<sequence>MNSVSTIPKYYEKFQQNIKLLTEQLILQQKTTDAMIKQLKYIEKTAKRIIDKEEKKEKSKLIQQPAKKKGFTQPAKISSLLAKFMNVPTETMISRPDVTKFLMQYIKEKGLENPDNRRQIWPDDALWEILGEEARKENILTHFNLQKFMSKHIFH</sequence>
<accession>A0A6C0I141</accession>
<feature type="domain" description="DM2" evidence="1">
    <location>
        <begin position="70"/>
        <end position="155"/>
    </location>
</feature>
<dbReference type="EMBL" id="MN740047">
    <property type="protein sequence ID" value="QHT85843.1"/>
    <property type="molecule type" value="Genomic_DNA"/>
</dbReference>
<dbReference type="Gene3D" id="1.10.245.10">
    <property type="entry name" value="SWIB/MDM2 domain"/>
    <property type="match status" value="1"/>
</dbReference>
<dbReference type="Pfam" id="PF02201">
    <property type="entry name" value="SWIB"/>
    <property type="match status" value="1"/>
</dbReference>
<dbReference type="InterPro" id="IPR036885">
    <property type="entry name" value="SWIB_MDM2_dom_sf"/>
</dbReference>
<dbReference type="InterPro" id="IPR003121">
    <property type="entry name" value="SWIB_MDM2_domain"/>
</dbReference>
<dbReference type="SUPFAM" id="SSF47592">
    <property type="entry name" value="SWIB/MDM2 domain"/>
    <property type="match status" value="1"/>
</dbReference>
<protein>
    <recommendedName>
        <fullName evidence="1">DM2 domain-containing protein</fullName>
    </recommendedName>
</protein>
<name>A0A6C0I141_9ZZZZ</name>
<organism evidence="2">
    <name type="scientific">viral metagenome</name>
    <dbReference type="NCBI Taxonomy" id="1070528"/>
    <lineage>
        <taxon>unclassified sequences</taxon>
        <taxon>metagenomes</taxon>
        <taxon>organismal metagenomes</taxon>
    </lineage>
</organism>